<dbReference type="EMBL" id="JACRTP010000002">
    <property type="protein sequence ID" value="MBC8628315.1"/>
    <property type="molecule type" value="Genomic_DNA"/>
</dbReference>
<dbReference type="PANTHER" id="PTHR43540">
    <property type="entry name" value="PEROXYUREIDOACRYLATE/UREIDOACRYLATE AMIDOHYDROLASE-RELATED"/>
    <property type="match status" value="1"/>
</dbReference>
<dbReference type="PANTHER" id="PTHR43540:SF6">
    <property type="entry name" value="ISOCHORISMATASE-LIKE DOMAIN-CONTAINING PROTEIN"/>
    <property type="match status" value="1"/>
</dbReference>
<dbReference type="RefSeq" id="WP_117455707.1">
    <property type="nucleotide sequence ID" value="NZ_JACRTP010000002.1"/>
</dbReference>
<dbReference type="GO" id="GO:0016787">
    <property type="term" value="F:hydrolase activity"/>
    <property type="evidence" value="ECO:0007669"/>
    <property type="project" value="UniProtKB-KW"/>
</dbReference>
<proteinExistence type="inferred from homology"/>
<dbReference type="Gene3D" id="3.40.50.850">
    <property type="entry name" value="Isochorismatase-like"/>
    <property type="match status" value="1"/>
</dbReference>
<name>A0ABR7PA70_9FIRM</name>
<dbReference type="CDD" id="cd00431">
    <property type="entry name" value="cysteine_hydrolases"/>
    <property type="match status" value="1"/>
</dbReference>
<reference evidence="4 5" key="1">
    <citation type="submission" date="2020-08" db="EMBL/GenBank/DDBJ databases">
        <title>Genome public.</title>
        <authorList>
            <person name="Liu C."/>
            <person name="Sun Q."/>
        </authorList>
    </citation>
    <scope>NUCLEOTIDE SEQUENCE [LARGE SCALE GENOMIC DNA]</scope>
    <source>
        <strain evidence="4 5">3_YM_SP_D4_24.mj</strain>
    </source>
</reference>
<gene>
    <name evidence="4" type="ORF">H8712_06745</name>
</gene>
<evidence type="ECO:0000256" key="1">
    <source>
        <dbReference type="ARBA" id="ARBA00006336"/>
    </source>
</evidence>
<dbReference type="Pfam" id="PF00857">
    <property type="entry name" value="Isochorismatase"/>
    <property type="match status" value="1"/>
</dbReference>
<dbReference type="InterPro" id="IPR050272">
    <property type="entry name" value="Isochorismatase-like_hydrls"/>
</dbReference>
<sequence length="169" mass="19115">MNKVLIVIDMQNDFIDGSLGTKEAQTIVPTVKEKIKEYQKRGDNIIFTRDTHQIDYLNTPEGKKLPVEHCIYGTHGWQIAEELEVEGATYIDKPTFGWSHWEEQKFDNEIELIGLCTDICVVSNALILKAVFPELKITVDASCCAGVTPQTHKSALETMKMCQIDIINE</sequence>
<dbReference type="Proteomes" id="UP000661649">
    <property type="component" value="Unassembled WGS sequence"/>
</dbReference>
<comment type="caution">
    <text evidence="4">The sequence shown here is derived from an EMBL/GenBank/DDBJ whole genome shotgun (WGS) entry which is preliminary data.</text>
</comment>
<organism evidence="4 5">
    <name type="scientific">Blautia stercoris</name>
    <dbReference type="NCBI Taxonomy" id="871664"/>
    <lineage>
        <taxon>Bacteria</taxon>
        <taxon>Bacillati</taxon>
        <taxon>Bacillota</taxon>
        <taxon>Clostridia</taxon>
        <taxon>Lachnospirales</taxon>
        <taxon>Lachnospiraceae</taxon>
        <taxon>Blautia</taxon>
    </lineage>
</organism>
<evidence type="ECO:0000313" key="5">
    <source>
        <dbReference type="Proteomes" id="UP000661649"/>
    </source>
</evidence>
<evidence type="ECO:0000259" key="3">
    <source>
        <dbReference type="Pfam" id="PF00857"/>
    </source>
</evidence>
<comment type="similarity">
    <text evidence="1">Belongs to the isochorismatase family.</text>
</comment>
<keyword evidence="5" id="KW-1185">Reference proteome</keyword>
<feature type="domain" description="Isochorismatase-like" evidence="3">
    <location>
        <begin position="4"/>
        <end position="162"/>
    </location>
</feature>
<accession>A0ABR7PA70</accession>
<evidence type="ECO:0000313" key="4">
    <source>
        <dbReference type="EMBL" id="MBC8628315.1"/>
    </source>
</evidence>
<evidence type="ECO:0000256" key="2">
    <source>
        <dbReference type="ARBA" id="ARBA00022801"/>
    </source>
</evidence>
<keyword evidence="2 4" id="KW-0378">Hydrolase</keyword>
<dbReference type="SUPFAM" id="SSF52499">
    <property type="entry name" value="Isochorismatase-like hydrolases"/>
    <property type="match status" value="1"/>
</dbReference>
<dbReference type="InterPro" id="IPR000868">
    <property type="entry name" value="Isochorismatase-like_dom"/>
</dbReference>
<dbReference type="InterPro" id="IPR036380">
    <property type="entry name" value="Isochorismatase-like_sf"/>
</dbReference>
<protein>
    <submittedName>
        <fullName evidence="4">Cysteine hydrolase</fullName>
    </submittedName>
</protein>